<feature type="transmembrane region" description="Helical" evidence="8">
    <location>
        <begin position="291"/>
        <end position="310"/>
    </location>
</feature>
<feature type="transmembrane region" description="Helical" evidence="8">
    <location>
        <begin position="12"/>
        <end position="32"/>
    </location>
</feature>
<feature type="transmembrane region" description="Helical" evidence="8">
    <location>
        <begin position="69"/>
        <end position="91"/>
    </location>
</feature>
<dbReference type="Proteomes" id="UP000242520">
    <property type="component" value="Unassembled WGS sequence"/>
</dbReference>
<feature type="transmembrane region" description="Helical" evidence="8">
    <location>
        <begin position="161"/>
        <end position="179"/>
    </location>
</feature>
<feature type="transmembrane region" description="Helical" evidence="8">
    <location>
        <begin position="263"/>
        <end position="285"/>
    </location>
</feature>
<dbReference type="OrthoDB" id="1551454at2"/>
<dbReference type="GO" id="GO:0015105">
    <property type="term" value="F:arsenite transmembrane transporter activity"/>
    <property type="evidence" value="ECO:0007669"/>
    <property type="project" value="TreeGrafter"/>
</dbReference>
<evidence type="ECO:0000256" key="7">
    <source>
        <dbReference type="ARBA" id="ARBA00023136"/>
    </source>
</evidence>
<evidence type="ECO:0000256" key="3">
    <source>
        <dbReference type="ARBA" id="ARBA00022448"/>
    </source>
</evidence>
<dbReference type="STRING" id="1123350.SAMN02744040_01167"/>
<organism evidence="9 10">
    <name type="scientific">Tepidibacter thalassicus DSM 15285</name>
    <dbReference type="NCBI Taxonomy" id="1123350"/>
    <lineage>
        <taxon>Bacteria</taxon>
        <taxon>Bacillati</taxon>
        <taxon>Bacillota</taxon>
        <taxon>Clostridia</taxon>
        <taxon>Peptostreptococcales</taxon>
        <taxon>Peptostreptococcaceae</taxon>
        <taxon>Tepidibacter</taxon>
    </lineage>
</organism>
<name>A0A1M5QZE9_9FIRM</name>
<dbReference type="PANTHER" id="PTHR43057:SF1">
    <property type="entry name" value="ARSENICAL-RESISTANCE PROTEIN 3"/>
    <property type="match status" value="1"/>
</dbReference>
<keyword evidence="4" id="KW-1003">Cell membrane</keyword>
<evidence type="ECO:0000313" key="9">
    <source>
        <dbReference type="EMBL" id="SHH19514.1"/>
    </source>
</evidence>
<evidence type="ECO:0000256" key="4">
    <source>
        <dbReference type="ARBA" id="ARBA00022475"/>
    </source>
</evidence>
<dbReference type="PANTHER" id="PTHR43057">
    <property type="entry name" value="ARSENITE EFFLUX TRANSPORTER"/>
    <property type="match status" value="1"/>
</dbReference>
<dbReference type="AlphaFoldDB" id="A0A1M5QZE9"/>
<comment type="similarity">
    <text evidence="2">Belongs to the arsenical resistance-3 (ACR3) (TC 2.A.59) family.</text>
</comment>
<dbReference type="InterPro" id="IPR002657">
    <property type="entry name" value="BilAc:Na_symport/Acr3"/>
</dbReference>
<keyword evidence="3" id="KW-0813">Transport</keyword>
<dbReference type="InterPro" id="IPR038770">
    <property type="entry name" value="Na+/solute_symporter_sf"/>
</dbReference>
<feature type="transmembrane region" description="Helical" evidence="8">
    <location>
        <begin position="131"/>
        <end position="149"/>
    </location>
</feature>
<keyword evidence="6 8" id="KW-1133">Transmembrane helix</keyword>
<keyword evidence="7 8" id="KW-0472">Membrane</keyword>
<keyword evidence="10" id="KW-1185">Reference proteome</keyword>
<protein>
    <submittedName>
        <fullName evidence="9">Arsenite efflux pump ArsB, ACR3 family</fullName>
    </submittedName>
</protein>
<dbReference type="Pfam" id="PF01758">
    <property type="entry name" value="SBF"/>
    <property type="match status" value="1"/>
</dbReference>
<proteinExistence type="inferred from homology"/>
<dbReference type="Gene3D" id="1.20.1530.20">
    <property type="match status" value="1"/>
</dbReference>
<evidence type="ECO:0000313" key="10">
    <source>
        <dbReference type="Proteomes" id="UP000242520"/>
    </source>
</evidence>
<evidence type="ECO:0000256" key="8">
    <source>
        <dbReference type="SAM" id="Phobius"/>
    </source>
</evidence>
<keyword evidence="5 8" id="KW-0812">Transmembrane</keyword>
<feature type="transmembrane region" description="Helical" evidence="8">
    <location>
        <begin position="230"/>
        <end position="256"/>
    </location>
</feature>
<dbReference type="EMBL" id="FQXH01000010">
    <property type="protein sequence ID" value="SHH19514.1"/>
    <property type="molecule type" value="Genomic_DNA"/>
</dbReference>
<feature type="transmembrane region" description="Helical" evidence="8">
    <location>
        <begin position="97"/>
        <end position="119"/>
    </location>
</feature>
<dbReference type="RefSeq" id="WP_072724554.1">
    <property type="nucleotide sequence ID" value="NZ_FQXH01000010.1"/>
</dbReference>
<sequence length="319" mass="35729">MWNLIKYLQKKLIISIPLFMVMGLIYGSYFEVSFLKKLVMPFTILMVYPMMVNLNINELAKKGNLKLQFITQLINFVFMPLIGFAIGNLFFKDNTYIVLGLLLTSLLPTSGMTISWTGFANGNISEAIKMTIIGLILGSILSPLYLKYFMGTSIQIPLANIFKQILMVVFLPMIAGIITRKLIILKCGQERYNKEYKQKFPPLSTLGVLAMVFTAMALKSKTIMSDPMVLVNLLLPLILLYIINFTVSTVIAKLLFDKKDAIALIYGTVMRNLSIALAIAMAVFKENGTEIALIIAIAYIVQVQAGAWYVKFTDKILGV</sequence>
<accession>A0A1M5QZE9</accession>
<comment type="subcellular location">
    <subcellularLocation>
        <location evidence="1">Cell membrane</location>
        <topology evidence="1">Multi-pass membrane protein</topology>
    </subcellularLocation>
</comment>
<dbReference type="GO" id="GO:0015104">
    <property type="term" value="F:antimonite transmembrane transporter activity"/>
    <property type="evidence" value="ECO:0007669"/>
    <property type="project" value="TreeGrafter"/>
</dbReference>
<gene>
    <name evidence="9" type="ORF">SAMN02744040_01167</name>
</gene>
<evidence type="ECO:0000256" key="2">
    <source>
        <dbReference type="ARBA" id="ARBA00010110"/>
    </source>
</evidence>
<dbReference type="GO" id="GO:0005886">
    <property type="term" value="C:plasma membrane"/>
    <property type="evidence" value="ECO:0007669"/>
    <property type="project" value="UniProtKB-SubCell"/>
</dbReference>
<evidence type="ECO:0000256" key="6">
    <source>
        <dbReference type="ARBA" id="ARBA00022989"/>
    </source>
</evidence>
<dbReference type="GO" id="GO:0015297">
    <property type="term" value="F:antiporter activity"/>
    <property type="evidence" value="ECO:0007669"/>
    <property type="project" value="InterPro"/>
</dbReference>
<evidence type="ECO:0000256" key="5">
    <source>
        <dbReference type="ARBA" id="ARBA00022692"/>
    </source>
</evidence>
<feature type="transmembrane region" description="Helical" evidence="8">
    <location>
        <begin position="200"/>
        <end position="218"/>
    </location>
</feature>
<dbReference type="InterPro" id="IPR004706">
    <property type="entry name" value="Arsenical-R_Acr3"/>
</dbReference>
<reference evidence="10" key="1">
    <citation type="submission" date="2016-11" db="EMBL/GenBank/DDBJ databases">
        <authorList>
            <person name="Varghese N."/>
            <person name="Submissions S."/>
        </authorList>
    </citation>
    <scope>NUCLEOTIDE SEQUENCE [LARGE SCALE GENOMIC DNA]</scope>
    <source>
        <strain evidence="10">DSM 15285</strain>
    </source>
</reference>
<evidence type="ECO:0000256" key="1">
    <source>
        <dbReference type="ARBA" id="ARBA00004651"/>
    </source>
</evidence>